<evidence type="ECO:0000256" key="2">
    <source>
        <dbReference type="ARBA" id="ARBA00022741"/>
    </source>
</evidence>
<keyword evidence="4" id="KW-0460">Magnesium</keyword>
<dbReference type="PANTHER" id="PTHR23407">
    <property type="entry name" value="ATPASE INHIBITOR/5-FORMYLTETRAHYDROFOLATE CYCLO-LIGASE"/>
    <property type="match status" value="1"/>
</dbReference>
<keyword evidence="3 4" id="KW-0067">ATP-binding</keyword>
<gene>
    <name evidence="5" type="ORF">RZN05_07400</name>
</gene>
<comment type="similarity">
    <text evidence="1 4">Belongs to the 5-formyltetrahydrofolate cyclo-ligase family.</text>
</comment>
<dbReference type="SUPFAM" id="SSF100950">
    <property type="entry name" value="NagB/RpiA/CoA transferase-like"/>
    <property type="match status" value="1"/>
</dbReference>
<keyword evidence="2 4" id="KW-0547">Nucleotide-binding</keyword>
<keyword evidence="6" id="KW-1185">Reference proteome</keyword>
<sequence>MILDKPALRAKLRATRDLFAAESSSAILAPEAFVERLRAGTTIATYCPVASEADPTQLAAAAAAAGCKLALPFVVDRAAPIRFLAWQLGEPLVEGPFSLRQPDPASPEVAPDVILTPLVGFDRRLNRLGQGAGHYDRAFARYEDAWRVGVAWSVQEIPAIPADIWDVPLHAIITEKGMLWHAET</sequence>
<keyword evidence="5" id="KW-0436">Ligase</keyword>
<dbReference type="RefSeq" id="WP_317225972.1">
    <property type="nucleotide sequence ID" value="NZ_JAWJEJ010000001.1"/>
</dbReference>
<evidence type="ECO:0000256" key="1">
    <source>
        <dbReference type="ARBA" id="ARBA00010638"/>
    </source>
</evidence>
<accession>A0ABU3Y662</accession>
<dbReference type="InterPro" id="IPR002698">
    <property type="entry name" value="FTHF_cligase"/>
</dbReference>
<dbReference type="EMBL" id="JAWJEJ010000001">
    <property type="protein sequence ID" value="MDV3456806.1"/>
    <property type="molecule type" value="Genomic_DNA"/>
</dbReference>
<comment type="catalytic activity">
    <reaction evidence="4">
        <text>(6S)-5-formyl-5,6,7,8-tetrahydrofolate + ATP = (6R)-5,10-methenyltetrahydrofolate + ADP + phosphate</text>
        <dbReference type="Rhea" id="RHEA:10488"/>
        <dbReference type="ChEBI" id="CHEBI:30616"/>
        <dbReference type="ChEBI" id="CHEBI:43474"/>
        <dbReference type="ChEBI" id="CHEBI:57455"/>
        <dbReference type="ChEBI" id="CHEBI:57457"/>
        <dbReference type="ChEBI" id="CHEBI:456216"/>
        <dbReference type="EC" id="6.3.3.2"/>
    </reaction>
</comment>
<dbReference type="Proteomes" id="UP001273531">
    <property type="component" value="Unassembled WGS sequence"/>
</dbReference>
<dbReference type="EC" id="6.3.3.2" evidence="4"/>
<dbReference type="Gene3D" id="3.40.50.10420">
    <property type="entry name" value="NagB/RpiA/CoA transferase-like"/>
    <property type="match status" value="1"/>
</dbReference>
<reference evidence="5 6" key="1">
    <citation type="submission" date="2023-10" db="EMBL/GenBank/DDBJ databases">
        <title>Sphingomonas sp. HF-S4 16S ribosomal RNA gene Genome sequencing and assembly.</title>
        <authorList>
            <person name="Lee H."/>
        </authorList>
    </citation>
    <scope>NUCLEOTIDE SEQUENCE [LARGE SCALE GENOMIC DNA]</scope>
    <source>
        <strain evidence="5 6">HF-S4</strain>
    </source>
</reference>
<proteinExistence type="inferred from homology"/>
<organism evidence="5 6">
    <name type="scientific">Sphingomonas agrestis</name>
    <dbReference type="NCBI Taxonomy" id="3080540"/>
    <lineage>
        <taxon>Bacteria</taxon>
        <taxon>Pseudomonadati</taxon>
        <taxon>Pseudomonadota</taxon>
        <taxon>Alphaproteobacteria</taxon>
        <taxon>Sphingomonadales</taxon>
        <taxon>Sphingomonadaceae</taxon>
        <taxon>Sphingomonas</taxon>
    </lineage>
</organism>
<keyword evidence="4" id="KW-0479">Metal-binding</keyword>
<evidence type="ECO:0000256" key="3">
    <source>
        <dbReference type="ARBA" id="ARBA00022840"/>
    </source>
</evidence>
<dbReference type="NCBIfam" id="TIGR02727">
    <property type="entry name" value="MTHFS_bact"/>
    <property type="match status" value="1"/>
</dbReference>
<dbReference type="PIRSF" id="PIRSF006806">
    <property type="entry name" value="FTHF_cligase"/>
    <property type="match status" value="1"/>
</dbReference>
<dbReference type="InterPro" id="IPR037171">
    <property type="entry name" value="NagB/RpiA_transferase-like"/>
</dbReference>
<dbReference type="InterPro" id="IPR024185">
    <property type="entry name" value="FTHF_cligase-like_sf"/>
</dbReference>
<dbReference type="GO" id="GO:0030272">
    <property type="term" value="F:5-formyltetrahydrofolate cyclo-ligase activity"/>
    <property type="evidence" value="ECO:0007669"/>
    <property type="project" value="UniProtKB-EC"/>
</dbReference>
<evidence type="ECO:0000256" key="4">
    <source>
        <dbReference type="RuleBase" id="RU361279"/>
    </source>
</evidence>
<evidence type="ECO:0000313" key="6">
    <source>
        <dbReference type="Proteomes" id="UP001273531"/>
    </source>
</evidence>
<dbReference type="Pfam" id="PF01812">
    <property type="entry name" value="5-FTHF_cyc-lig"/>
    <property type="match status" value="1"/>
</dbReference>
<comment type="cofactor">
    <cofactor evidence="4">
        <name>Mg(2+)</name>
        <dbReference type="ChEBI" id="CHEBI:18420"/>
    </cofactor>
</comment>
<evidence type="ECO:0000313" key="5">
    <source>
        <dbReference type="EMBL" id="MDV3456806.1"/>
    </source>
</evidence>
<protein>
    <recommendedName>
        <fullName evidence="4">5-formyltetrahydrofolate cyclo-ligase</fullName>
        <ecNumber evidence="4">6.3.3.2</ecNumber>
    </recommendedName>
</protein>
<comment type="caution">
    <text evidence="5">The sequence shown here is derived from an EMBL/GenBank/DDBJ whole genome shotgun (WGS) entry which is preliminary data.</text>
</comment>
<dbReference type="PANTHER" id="PTHR23407:SF1">
    <property type="entry name" value="5-FORMYLTETRAHYDROFOLATE CYCLO-LIGASE"/>
    <property type="match status" value="1"/>
</dbReference>
<name>A0ABU3Y662_9SPHN</name>